<gene>
    <name evidence="6" type="ORF">H9771_05995</name>
</gene>
<organism evidence="6 7">
    <name type="scientific">Candidatus Faecalibacterium faecipullorum</name>
    <dbReference type="NCBI Taxonomy" id="2838578"/>
    <lineage>
        <taxon>Bacteria</taxon>
        <taxon>Bacillati</taxon>
        <taxon>Bacillota</taxon>
        <taxon>Clostridia</taxon>
        <taxon>Eubacteriales</taxon>
        <taxon>Oscillospiraceae</taxon>
        <taxon>Faecalibacterium</taxon>
    </lineage>
</organism>
<dbReference type="PANTHER" id="PTHR43863:SF2">
    <property type="entry name" value="MALTASE-GLUCOAMYLASE"/>
    <property type="match status" value="1"/>
</dbReference>
<comment type="caution">
    <text evidence="6">The sequence shown here is derived from an EMBL/GenBank/DDBJ whole genome shotgun (WGS) entry which is preliminary data.</text>
</comment>
<dbReference type="Pfam" id="PF21365">
    <property type="entry name" value="Glyco_hydro_31_3rd"/>
    <property type="match status" value="1"/>
</dbReference>
<dbReference type="SUPFAM" id="SSF51011">
    <property type="entry name" value="Glycosyl hydrolase domain"/>
    <property type="match status" value="1"/>
</dbReference>
<name>A0A9D2S7V4_9FIRM</name>
<dbReference type="EMBL" id="DWXX01000101">
    <property type="protein sequence ID" value="HJB59191.1"/>
    <property type="molecule type" value="Genomic_DNA"/>
</dbReference>
<reference evidence="6" key="1">
    <citation type="journal article" date="2021" name="PeerJ">
        <title>Extensive microbial diversity within the chicken gut microbiome revealed by metagenomics and culture.</title>
        <authorList>
            <person name="Gilroy R."/>
            <person name="Ravi A."/>
            <person name="Getino M."/>
            <person name="Pursley I."/>
            <person name="Horton D.L."/>
            <person name="Alikhan N.F."/>
            <person name="Baker D."/>
            <person name="Gharbi K."/>
            <person name="Hall N."/>
            <person name="Watson M."/>
            <person name="Adriaenssens E.M."/>
            <person name="Foster-Nyarko E."/>
            <person name="Jarju S."/>
            <person name="Secka A."/>
            <person name="Antonio M."/>
            <person name="Oren A."/>
            <person name="Chaudhuri R.R."/>
            <person name="La Ragione R."/>
            <person name="Hildebrand F."/>
            <person name="Pallen M.J."/>
        </authorList>
    </citation>
    <scope>NUCLEOTIDE SEQUENCE</scope>
    <source>
        <strain evidence="6">ChiHjej9B8-13557</strain>
    </source>
</reference>
<protein>
    <submittedName>
        <fullName evidence="6">Glycoside hydrolase family 31 protein</fullName>
    </submittedName>
</protein>
<dbReference type="Pfam" id="PF17137">
    <property type="entry name" value="DUF5110"/>
    <property type="match status" value="1"/>
</dbReference>
<dbReference type="Gene3D" id="2.60.40.1180">
    <property type="entry name" value="Golgi alpha-mannosidase II"/>
    <property type="match status" value="2"/>
</dbReference>
<reference evidence="6" key="2">
    <citation type="submission" date="2021-04" db="EMBL/GenBank/DDBJ databases">
        <authorList>
            <person name="Gilroy R."/>
        </authorList>
    </citation>
    <scope>NUCLEOTIDE SEQUENCE</scope>
    <source>
        <strain evidence="6">ChiHjej9B8-13557</strain>
    </source>
</reference>
<dbReference type="InterPro" id="IPR048395">
    <property type="entry name" value="Glyco_hydro_31_C"/>
</dbReference>
<comment type="similarity">
    <text evidence="1 2">Belongs to the glycosyl hydrolase 31 family.</text>
</comment>
<dbReference type="SUPFAM" id="SSF51445">
    <property type="entry name" value="(Trans)glycosidases"/>
    <property type="match status" value="1"/>
</dbReference>
<evidence type="ECO:0000256" key="2">
    <source>
        <dbReference type="RuleBase" id="RU361185"/>
    </source>
</evidence>
<evidence type="ECO:0000259" key="3">
    <source>
        <dbReference type="Pfam" id="PF01055"/>
    </source>
</evidence>
<evidence type="ECO:0000256" key="1">
    <source>
        <dbReference type="ARBA" id="ARBA00007806"/>
    </source>
</evidence>
<sequence length="794" mass="89349">MDKLYQIPCRPRCNPGAVVQGEHYRFTVLTPRLFRLEYSPEGRFEDRPTQTVLNRDFPVPAFQVFETDASLKIVTEGVELLYDKQPFSPSGLSLTAKSRGCSHNGVWHYGEPIPDLRGTARTLDNANGATELEHGLISRAGYAVVDDSRSLLIREDGWVEPRQGDGVDLYFFGYGHDYQDCLRDFYRLTGPAPMLPRYALGNWWSRFHRYDEAEYKALIRRFAAEDIPFSVAVIDMDWHLVDVDPKYGSGWTGYTWNRDLFPDPAEFLAWLHEQGLRVTLNVHPADGVRAFEDAYRPMAEALGKDWQQEEPVDFDIADPRFLDAYFRYLHHPNEEMGVDFWWVDWQQGTRTRIPGLDPLWMLNHYHYLDSARDGRRGLTFSRYAGIGSHRYPVGFSGDTIVTWASLDFQPYFTANASNAGYGWWSHDIGGHMLGAKDDELTTRWVQFGVFSPIMRLHSSSSRFFSKEPWNFGPLAESVMKRYLRLRHALIPYLYTMNEQASRLGQPLVRPLYYLEPEQPEAYEAPNEYYFGTELLVCPITKPMDKAAGAAPFAAWLPAGRWYDLFSGFAYDGGRRLTLYRGLEEIPVLAKAGAILPMAELEPGSNDIGNPAALRVKVFAGADGAFDLYEDDGVSADAPAAVTALRWDWEKGRFAIAPAAGDASSLPARRTFTLEFYGVGPGAPRLTCNGQPVDAACSYNAARRILTVSAPAVDPARDRLEADFGGKPALCPNDVEGELFRRLYRAEIEYACKERIFGALLDGAGPLELLGLLPTLALPPAVRGALDEVLLAETR</sequence>
<dbReference type="InterPro" id="IPR000322">
    <property type="entry name" value="Glyco_hydro_31_TIM"/>
</dbReference>
<dbReference type="Gene3D" id="3.20.20.80">
    <property type="entry name" value="Glycosidases"/>
    <property type="match status" value="1"/>
</dbReference>
<dbReference type="GO" id="GO:0005975">
    <property type="term" value="P:carbohydrate metabolic process"/>
    <property type="evidence" value="ECO:0007669"/>
    <property type="project" value="InterPro"/>
</dbReference>
<dbReference type="InterPro" id="IPR013780">
    <property type="entry name" value="Glyco_hydro_b"/>
</dbReference>
<evidence type="ECO:0000259" key="5">
    <source>
        <dbReference type="Pfam" id="PF21365"/>
    </source>
</evidence>
<dbReference type="InterPro" id="IPR051816">
    <property type="entry name" value="Glycosyl_Hydrolase_31"/>
</dbReference>
<feature type="domain" description="Glycoside hydrolase family 31 TIM barrel" evidence="3">
    <location>
        <begin position="193"/>
        <end position="496"/>
    </location>
</feature>
<feature type="domain" description="DUF5110" evidence="4">
    <location>
        <begin position="613"/>
        <end position="677"/>
    </location>
</feature>
<dbReference type="Proteomes" id="UP000824211">
    <property type="component" value="Unassembled WGS sequence"/>
</dbReference>
<dbReference type="Pfam" id="PF01055">
    <property type="entry name" value="Glyco_hydro_31_2nd"/>
    <property type="match status" value="1"/>
</dbReference>
<dbReference type="AlphaFoldDB" id="A0A9D2S7V4"/>
<evidence type="ECO:0000259" key="4">
    <source>
        <dbReference type="Pfam" id="PF17137"/>
    </source>
</evidence>
<dbReference type="CDD" id="cd06595">
    <property type="entry name" value="GH31_u1"/>
    <property type="match status" value="1"/>
</dbReference>
<proteinExistence type="inferred from homology"/>
<dbReference type="InterPro" id="IPR033403">
    <property type="entry name" value="DUF5110"/>
</dbReference>
<dbReference type="InterPro" id="IPR017853">
    <property type="entry name" value="GH"/>
</dbReference>
<dbReference type="Gene3D" id="2.60.40.1760">
    <property type="entry name" value="glycosyl hydrolase (family 31)"/>
    <property type="match status" value="1"/>
</dbReference>
<dbReference type="GO" id="GO:0004553">
    <property type="term" value="F:hydrolase activity, hydrolyzing O-glycosyl compounds"/>
    <property type="evidence" value="ECO:0007669"/>
    <property type="project" value="InterPro"/>
</dbReference>
<keyword evidence="2" id="KW-0326">Glycosidase</keyword>
<accession>A0A9D2S7V4</accession>
<dbReference type="PANTHER" id="PTHR43863">
    <property type="entry name" value="HYDROLASE, PUTATIVE (AFU_ORTHOLOGUE AFUA_1G03140)-RELATED"/>
    <property type="match status" value="1"/>
</dbReference>
<feature type="domain" description="Glycosyl hydrolase family 31 C-terminal" evidence="5">
    <location>
        <begin position="504"/>
        <end position="595"/>
    </location>
</feature>
<evidence type="ECO:0000313" key="7">
    <source>
        <dbReference type="Proteomes" id="UP000824211"/>
    </source>
</evidence>
<evidence type="ECO:0000313" key="6">
    <source>
        <dbReference type="EMBL" id="HJB59191.1"/>
    </source>
</evidence>
<keyword evidence="2 6" id="KW-0378">Hydrolase</keyword>